<evidence type="ECO:0000313" key="1">
    <source>
        <dbReference type="EMBL" id="BBH39678.1"/>
    </source>
</evidence>
<name>A0A3G9JIB0_MICVR</name>
<dbReference type="RefSeq" id="WP_232023842.1">
    <property type="nucleotide sequence ID" value="NZ_AP019314.1"/>
</dbReference>
<dbReference type="KEGG" id="mvz:myaer102_22200"/>
<sequence>MIPVTRISEPPVLAKNAARWLEALESIKSNNKATKAQINQAQNKYRHPQVKDALVGLRQKTNREKPQLQSPLGIYFEKPKIAETQIYQGKSQIEVNPLSRNGLSLFC</sequence>
<dbReference type="Proteomes" id="UP000278152">
    <property type="component" value="Chromosome"/>
</dbReference>
<protein>
    <submittedName>
        <fullName evidence="1">Uncharacterized protein</fullName>
    </submittedName>
</protein>
<gene>
    <name evidence="1" type="ORF">myaer102_22200</name>
</gene>
<dbReference type="EMBL" id="AP019314">
    <property type="protein sequence ID" value="BBH39678.1"/>
    <property type="molecule type" value="Genomic_DNA"/>
</dbReference>
<reference evidence="1 2" key="1">
    <citation type="submission" date="2018-11" db="EMBL/GenBank/DDBJ databases">
        <title>Complete genome sequence of Microcystis aeruginosa NIES-102.</title>
        <authorList>
            <person name="Yamaguchi H."/>
            <person name="Suzuki S."/>
            <person name="Kawachi M."/>
        </authorList>
    </citation>
    <scope>NUCLEOTIDE SEQUENCE [LARGE SCALE GENOMIC DNA]</scope>
    <source>
        <strain evidence="1 2">NIES-102</strain>
    </source>
</reference>
<evidence type="ECO:0000313" key="2">
    <source>
        <dbReference type="Proteomes" id="UP000278152"/>
    </source>
</evidence>
<proteinExistence type="predicted"/>
<accession>A0A3G9JIB0</accession>
<organism evidence="1 2">
    <name type="scientific">Microcystis viridis NIES-102</name>
    <dbReference type="NCBI Taxonomy" id="213615"/>
    <lineage>
        <taxon>Bacteria</taxon>
        <taxon>Bacillati</taxon>
        <taxon>Cyanobacteriota</taxon>
        <taxon>Cyanophyceae</taxon>
        <taxon>Oscillatoriophycideae</taxon>
        <taxon>Chroococcales</taxon>
        <taxon>Microcystaceae</taxon>
        <taxon>Microcystis</taxon>
    </lineage>
</organism>
<dbReference type="AlphaFoldDB" id="A0A3G9JIB0"/>